<accession>A0ABP8PFY0</accession>
<evidence type="ECO:0000313" key="9">
    <source>
        <dbReference type="Proteomes" id="UP001500503"/>
    </source>
</evidence>
<reference evidence="9" key="1">
    <citation type="journal article" date="2019" name="Int. J. Syst. Evol. Microbiol.">
        <title>The Global Catalogue of Microorganisms (GCM) 10K type strain sequencing project: providing services to taxonomists for standard genome sequencing and annotation.</title>
        <authorList>
            <consortium name="The Broad Institute Genomics Platform"/>
            <consortium name="The Broad Institute Genome Sequencing Center for Infectious Disease"/>
            <person name="Wu L."/>
            <person name="Ma J."/>
        </authorList>
    </citation>
    <scope>NUCLEOTIDE SEQUENCE [LARGE SCALE GENOMIC DNA]</scope>
    <source>
        <strain evidence="9">JCM 17933</strain>
    </source>
</reference>
<feature type="compositionally biased region" description="Basic and acidic residues" evidence="7">
    <location>
        <begin position="30"/>
        <end position="41"/>
    </location>
</feature>
<dbReference type="PANTHER" id="PTHR33217">
    <property type="entry name" value="TRANSPOSASE FOR INSERTION SEQUENCE ELEMENT IS1081"/>
    <property type="match status" value="1"/>
</dbReference>
<evidence type="ECO:0000256" key="2">
    <source>
        <dbReference type="ARBA" id="ARBA00010961"/>
    </source>
</evidence>
<dbReference type="Pfam" id="PF00872">
    <property type="entry name" value="Transposase_mut"/>
    <property type="match status" value="1"/>
</dbReference>
<dbReference type="Proteomes" id="UP001500503">
    <property type="component" value="Unassembled WGS sequence"/>
</dbReference>
<dbReference type="EMBL" id="BAABHF010000010">
    <property type="protein sequence ID" value="GAA4486511.1"/>
    <property type="molecule type" value="Genomic_DNA"/>
</dbReference>
<dbReference type="PANTHER" id="PTHR33217:SF8">
    <property type="entry name" value="MUTATOR FAMILY TRANSPOSASE"/>
    <property type="match status" value="1"/>
</dbReference>
<evidence type="ECO:0000256" key="7">
    <source>
        <dbReference type="SAM" id="MobiDB-lite"/>
    </source>
</evidence>
<evidence type="ECO:0000256" key="4">
    <source>
        <dbReference type="ARBA" id="ARBA00023125"/>
    </source>
</evidence>
<evidence type="ECO:0000313" key="8">
    <source>
        <dbReference type="EMBL" id="GAA4486511.1"/>
    </source>
</evidence>
<evidence type="ECO:0000256" key="1">
    <source>
        <dbReference type="ARBA" id="ARBA00002190"/>
    </source>
</evidence>
<feature type="region of interest" description="Disordered" evidence="7">
    <location>
        <begin position="1"/>
        <end position="76"/>
    </location>
</feature>
<dbReference type="InterPro" id="IPR001207">
    <property type="entry name" value="Transposase_mutator"/>
</dbReference>
<keyword evidence="3 6" id="KW-0815">Transposition</keyword>
<name>A0ABP8PFY0_9ACTN</name>
<proteinExistence type="inferred from homology"/>
<sequence length="210" mass="23712">MPALPGPRPVHHLPRTRPERELPPPPPPPRELRDLQVRVRQEQQTPDWQARYAVRSGVESTRPEQPGGNHRNGRSSKTVLTEVGVVPLQVPRDRAGEFEPQIVRKHARRIEGFDEAIVSLYAKGLTTDEIRAHLAEIYDVEVSRDLIFRVTDRVAEELAAWQFRPLDAVHPVVLIDAIHVKIREGQVAHRPIYVAVGSTVTLPVMVTLHA</sequence>
<protein>
    <recommendedName>
        <fullName evidence="6">Mutator family transposase</fullName>
    </recommendedName>
</protein>
<keyword evidence="6" id="KW-0814">Transposable element</keyword>
<keyword evidence="5 6" id="KW-0233">DNA recombination</keyword>
<comment type="caution">
    <text evidence="8">The sequence shown here is derived from an EMBL/GenBank/DDBJ whole genome shotgun (WGS) entry which is preliminary data.</text>
</comment>
<evidence type="ECO:0000256" key="3">
    <source>
        <dbReference type="ARBA" id="ARBA00022578"/>
    </source>
</evidence>
<evidence type="ECO:0000256" key="5">
    <source>
        <dbReference type="ARBA" id="ARBA00023172"/>
    </source>
</evidence>
<comment type="similarity">
    <text evidence="2 6">Belongs to the transposase mutator family.</text>
</comment>
<keyword evidence="4 6" id="KW-0238">DNA-binding</keyword>
<comment type="function">
    <text evidence="1 6">Required for the transposition of the insertion element.</text>
</comment>
<organism evidence="8 9">
    <name type="scientific">Actinoallomurus oryzae</name>
    <dbReference type="NCBI Taxonomy" id="502180"/>
    <lineage>
        <taxon>Bacteria</taxon>
        <taxon>Bacillati</taxon>
        <taxon>Actinomycetota</taxon>
        <taxon>Actinomycetes</taxon>
        <taxon>Streptosporangiales</taxon>
        <taxon>Thermomonosporaceae</taxon>
        <taxon>Actinoallomurus</taxon>
    </lineage>
</organism>
<gene>
    <name evidence="8" type="ORF">GCM10023191_012830</name>
</gene>
<keyword evidence="9" id="KW-1185">Reference proteome</keyword>
<evidence type="ECO:0000256" key="6">
    <source>
        <dbReference type="RuleBase" id="RU365089"/>
    </source>
</evidence>